<dbReference type="GO" id="GO:0004534">
    <property type="term" value="F:5'-3' RNA exonuclease activity"/>
    <property type="evidence" value="ECO:0007669"/>
    <property type="project" value="TreeGrafter"/>
</dbReference>
<dbReference type="PANTHER" id="PTHR11203">
    <property type="entry name" value="CLEAVAGE AND POLYADENYLATION SPECIFICITY FACTOR FAMILY MEMBER"/>
    <property type="match status" value="1"/>
</dbReference>
<gene>
    <name evidence="7" type="ORF">QYT958_LOCUS21009</name>
</gene>
<protein>
    <recommendedName>
        <fullName evidence="6">Pre-mRNA 3'-end-processing endonuclease polyadenylation factor C-term domain-containing protein</fullName>
    </recommendedName>
</protein>
<dbReference type="AlphaFoldDB" id="A0A821LGJ5"/>
<reference evidence="7" key="1">
    <citation type="submission" date="2021-02" db="EMBL/GenBank/DDBJ databases">
        <authorList>
            <person name="Nowell W R."/>
        </authorList>
    </citation>
    <scope>NUCLEOTIDE SEQUENCE</scope>
</reference>
<evidence type="ECO:0000256" key="4">
    <source>
        <dbReference type="ARBA" id="ARBA00022801"/>
    </source>
</evidence>
<sequence length="371" mass="41186">TIDDFDDIGPCVVLASPGMMQSGLSRELFECWCTDKRNGVIIAGYCVEGTLAKTILSEPEEITTMGGQKLPLKCSVDYISFSAHTDCNQTTDFIRELRPPHVILVHGESTEMNRLRSHLIRKFEDDPECKLLVYTPKNTQSVELRFRGEKTAKVVGQLAAEKPSEGNILSGILVRRNFKLHMMAPEDLQNYTSLARSTVTQHLGIPFTAAPRSLVLNLSQVAGELEQVGDKQKPGIRVFGAINIFLENRMLVLEWESSPVNDVYADAVVTVILKTESGDCPGNTDTPIQVNKKHVRECLQETLSDMYGSTMVSLSEDQQQLFVTIDDKKASIDLESFEVKCDDEEIHSTIDVTVKHLSACIQPLRLTPAAT</sequence>
<dbReference type="EMBL" id="CAJOBR010003755">
    <property type="protein sequence ID" value="CAF4751351.1"/>
    <property type="molecule type" value="Genomic_DNA"/>
</dbReference>
<evidence type="ECO:0000313" key="8">
    <source>
        <dbReference type="Proteomes" id="UP000663848"/>
    </source>
</evidence>
<dbReference type="SUPFAM" id="SSF56281">
    <property type="entry name" value="Metallo-hydrolase/oxidoreductase"/>
    <property type="match status" value="1"/>
</dbReference>
<dbReference type="GO" id="GO:0004521">
    <property type="term" value="F:RNA endonuclease activity"/>
    <property type="evidence" value="ECO:0007669"/>
    <property type="project" value="TreeGrafter"/>
</dbReference>
<comment type="subcellular location">
    <subcellularLocation>
        <location evidence="1">Nucleus</location>
    </subcellularLocation>
</comment>
<dbReference type="Proteomes" id="UP000663848">
    <property type="component" value="Unassembled WGS sequence"/>
</dbReference>
<keyword evidence="2" id="KW-0507">mRNA processing</keyword>
<dbReference type="InterPro" id="IPR021718">
    <property type="entry name" value="CPSF73-100_C"/>
</dbReference>
<proteinExistence type="predicted"/>
<dbReference type="Pfam" id="PF10996">
    <property type="entry name" value="Beta-Casp"/>
    <property type="match status" value="1"/>
</dbReference>
<dbReference type="GO" id="GO:0003723">
    <property type="term" value="F:RNA binding"/>
    <property type="evidence" value="ECO:0007669"/>
    <property type="project" value="TreeGrafter"/>
</dbReference>
<evidence type="ECO:0000256" key="5">
    <source>
        <dbReference type="ARBA" id="ARBA00023242"/>
    </source>
</evidence>
<keyword evidence="5" id="KW-0539">Nucleus</keyword>
<dbReference type="Pfam" id="PF11718">
    <property type="entry name" value="CPSF73-100_C"/>
    <property type="match status" value="1"/>
</dbReference>
<keyword evidence="3" id="KW-0540">Nuclease</keyword>
<evidence type="ECO:0000313" key="7">
    <source>
        <dbReference type="EMBL" id="CAF4751351.1"/>
    </source>
</evidence>
<keyword evidence="4" id="KW-0378">Hydrolase</keyword>
<dbReference type="PANTHER" id="PTHR11203:SF11">
    <property type="entry name" value="CLEAVAGE AND POLYADENYLATION SPECIFICITY FACTOR SUBUNIT 3"/>
    <property type="match status" value="1"/>
</dbReference>
<dbReference type="Pfam" id="PF07521">
    <property type="entry name" value="RMMBL"/>
    <property type="match status" value="1"/>
</dbReference>
<feature type="non-terminal residue" evidence="7">
    <location>
        <position position="371"/>
    </location>
</feature>
<dbReference type="InterPro" id="IPR011108">
    <property type="entry name" value="RMMBL"/>
</dbReference>
<accession>A0A821LGJ5</accession>
<dbReference type="InterPro" id="IPR050698">
    <property type="entry name" value="MBL"/>
</dbReference>
<dbReference type="GO" id="GO:0006398">
    <property type="term" value="P:mRNA 3'-end processing by stem-loop binding and cleavage"/>
    <property type="evidence" value="ECO:0007669"/>
    <property type="project" value="TreeGrafter"/>
</dbReference>
<name>A0A821LGJ5_9BILA</name>
<dbReference type="SMART" id="SM01098">
    <property type="entry name" value="CPSF73-100_C"/>
    <property type="match status" value="1"/>
</dbReference>
<dbReference type="Gene3D" id="3.40.50.10890">
    <property type="match status" value="1"/>
</dbReference>
<feature type="domain" description="Pre-mRNA 3'-end-processing endonuclease polyadenylation factor C-term" evidence="6">
    <location>
        <begin position="165"/>
        <end position="364"/>
    </location>
</feature>
<dbReference type="InterPro" id="IPR022712">
    <property type="entry name" value="Beta_Casp"/>
</dbReference>
<evidence type="ECO:0000256" key="2">
    <source>
        <dbReference type="ARBA" id="ARBA00022664"/>
    </source>
</evidence>
<evidence type="ECO:0000256" key="1">
    <source>
        <dbReference type="ARBA" id="ARBA00004123"/>
    </source>
</evidence>
<evidence type="ECO:0000259" key="6">
    <source>
        <dbReference type="SMART" id="SM01098"/>
    </source>
</evidence>
<comment type="caution">
    <text evidence="7">The sequence shown here is derived from an EMBL/GenBank/DDBJ whole genome shotgun (WGS) entry which is preliminary data.</text>
</comment>
<dbReference type="GO" id="GO:0005847">
    <property type="term" value="C:mRNA cleavage and polyadenylation specificity factor complex"/>
    <property type="evidence" value="ECO:0007669"/>
    <property type="project" value="TreeGrafter"/>
</dbReference>
<evidence type="ECO:0000256" key="3">
    <source>
        <dbReference type="ARBA" id="ARBA00022722"/>
    </source>
</evidence>
<organism evidence="7 8">
    <name type="scientific">Rotaria socialis</name>
    <dbReference type="NCBI Taxonomy" id="392032"/>
    <lineage>
        <taxon>Eukaryota</taxon>
        <taxon>Metazoa</taxon>
        <taxon>Spiralia</taxon>
        <taxon>Gnathifera</taxon>
        <taxon>Rotifera</taxon>
        <taxon>Eurotatoria</taxon>
        <taxon>Bdelloidea</taxon>
        <taxon>Philodinida</taxon>
        <taxon>Philodinidae</taxon>
        <taxon>Rotaria</taxon>
    </lineage>
</organism>
<dbReference type="InterPro" id="IPR036866">
    <property type="entry name" value="RibonucZ/Hydroxyglut_hydro"/>
</dbReference>